<evidence type="ECO:0000256" key="6">
    <source>
        <dbReference type="NCBIfam" id="TIGR00152"/>
    </source>
</evidence>
<dbReference type="RefSeq" id="WP_134764371.1">
    <property type="nucleotide sequence ID" value="NZ_SOZD01000016.1"/>
</dbReference>
<protein>
    <recommendedName>
        <fullName evidence="5 6">Dephospho-CoA kinase</fullName>
        <ecNumber evidence="5 6">2.7.1.24</ecNumber>
    </recommendedName>
    <alternativeName>
        <fullName evidence="5">Dephosphocoenzyme A kinase</fullName>
    </alternativeName>
</protein>
<dbReference type="SUPFAM" id="SSF52540">
    <property type="entry name" value="P-loop containing nucleoside triphosphate hydrolases"/>
    <property type="match status" value="1"/>
</dbReference>
<evidence type="ECO:0000256" key="5">
    <source>
        <dbReference type="HAMAP-Rule" id="MF_00376"/>
    </source>
</evidence>
<dbReference type="CDD" id="cd02022">
    <property type="entry name" value="DPCK"/>
    <property type="match status" value="1"/>
</dbReference>
<keyword evidence="5 7" id="KW-0808">Transferase</keyword>
<dbReference type="PANTHER" id="PTHR10695">
    <property type="entry name" value="DEPHOSPHO-COA KINASE-RELATED"/>
    <property type="match status" value="1"/>
</dbReference>
<dbReference type="UniPathway" id="UPA00241">
    <property type="reaction ID" value="UER00356"/>
</dbReference>
<comment type="caution">
    <text evidence="7">The sequence shown here is derived from an EMBL/GenBank/DDBJ whole genome shotgun (WGS) entry which is preliminary data.</text>
</comment>
<proteinExistence type="inferred from homology"/>
<evidence type="ECO:0000256" key="2">
    <source>
        <dbReference type="ARBA" id="ARBA00022741"/>
    </source>
</evidence>
<dbReference type="Pfam" id="PF01121">
    <property type="entry name" value="CoaE"/>
    <property type="match status" value="1"/>
</dbReference>
<evidence type="ECO:0000313" key="8">
    <source>
        <dbReference type="Proteomes" id="UP000298179"/>
    </source>
</evidence>
<comment type="pathway">
    <text evidence="5">Cofactor biosynthesis; coenzyme A biosynthesis; CoA from (R)-pantothenate: step 5/5.</text>
</comment>
<keyword evidence="5 7" id="KW-0418">Kinase</keyword>
<evidence type="ECO:0000256" key="1">
    <source>
        <dbReference type="ARBA" id="ARBA00009018"/>
    </source>
</evidence>
<keyword evidence="4 5" id="KW-0173">Coenzyme A biosynthesis</keyword>
<evidence type="ECO:0000256" key="4">
    <source>
        <dbReference type="ARBA" id="ARBA00022993"/>
    </source>
</evidence>
<dbReference type="EC" id="2.7.1.24" evidence="5 6"/>
<keyword evidence="2 5" id="KW-0547">Nucleotide-binding</keyword>
<dbReference type="GO" id="GO:0015937">
    <property type="term" value="P:coenzyme A biosynthetic process"/>
    <property type="evidence" value="ECO:0007669"/>
    <property type="project" value="UniProtKB-UniRule"/>
</dbReference>
<dbReference type="EMBL" id="SOZD01000016">
    <property type="protein sequence ID" value="TFF17670.1"/>
    <property type="molecule type" value="Genomic_DNA"/>
</dbReference>
<keyword evidence="8" id="KW-1185">Reference proteome</keyword>
<dbReference type="InterPro" id="IPR001977">
    <property type="entry name" value="Depp_CoAkinase"/>
</dbReference>
<accession>A0A4Y8R8E8</accession>
<dbReference type="OrthoDB" id="9812943at2"/>
<reference evidence="7 8" key="1">
    <citation type="submission" date="2019-03" db="EMBL/GenBank/DDBJ databases">
        <title>Jiella endophytica sp. nov., a novel endophytic bacterium isolated from root of Ficus microcarpa Linn. f.</title>
        <authorList>
            <person name="Tuo L."/>
        </authorList>
    </citation>
    <scope>NUCLEOTIDE SEQUENCE [LARGE SCALE GENOMIC DNA]</scope>
    <source>
        <strain evidence="7 8">CBS5Q-3</strain>
    </source>
</reference>
<keyword evidence="5" id="KW-0963">Cytoplasm</keyword>
<sequence>MIVLGLTGSIGMGKSTTAELFAEAGLPVHSADAAVHALYAGKAAPAIEAAFPGSVKDGVVDRAELSDRVLGDGEALRRLEAIVHPLVREAEADFLTRARADGAPAAVLDIPLLYETGGETRCDHVVVVSAPFETQCARVLARPGMSEERFQAILEKQLPDAEKRRRADFVVDTSRGIEDARRQVSAILERLIGTRGGTAPVGDGEKR</sequence>
<organism evidence="7 8">
    <name type="scientific">Jiella endophytica</name>
    <dbReference type="NCBI Taxonomy" id="2558362"/>
    <lineage>
        <taxon>Bacteria</taxon>
        <taxon>Pseudomonadati</taxon>
        <taxon>Pseudomonadota</taxon>
        <taxon>Alphaproteobacteria</taxon>
        <taxon>Hyphomicrobiales</taxon>
        <taxon>Aurantimonadaceae</taxon>
        <taxon>Jiella</taxon>
    </lineage>
</organism>
<keyword evidence="3 5" id="KW-0067">ATP-binding</keyword>
<gene>
    <name evidence="5" type="primary">coaE</name>
    <name evidence="7" type="ORF">E3C22_23725</name>
</gene>
<dbReference type="NCBIfam" id="TIGR00152">
    <property type="entry name" value="dephospho-CoA kinase"/>
    <property type="match status" value="1"/>
</dbReference>
<dbReference type="HAMAP" id="MF_00376">
    <property type="entry name" value="Dephospho_CoA_kinase"/>
    <property type="match status" value="1"/>
</dbReference>
<comment type="similarity">
    <text evidence="1 5">Belongs to the CoaE family.</text>
</comment>
<dbReference type="Proteomes" id="UP000298179">
    <property type="component" value="Unassembled WGS sequence"/>
</dbReference>
<dbReference type="InterPro" id="IPR027417">
    <property type="entry name" value="P-loop_NTPase"/>
</dbReference>
<dbReference type="GO" id="GO:0005524">
    <property type="term" value="F:ATP binding"/>
    <property type="evidence" value="ECO:0007669"/>
    <property type="project" value="UniProtKB-UniRule"/>
</dbReference>
<comment type="catalytic activity">
    <reaction evidence="5">
        <text>3'-dephospho-CoA + ATP = ADP + CoA + H(+)</text>
        <dbReference type="Rhea" id="RHEA:18245"/>
        <dbReference type="ChEBI" id="CHEBI:15378"/>
        <dbReference type="ChEBI" id="CHEBI:30616"/>
        <dbReference type="ChEBI" id="CHEBI:57287"/>
        <dbReference type="ChEBI" id="CHEBI:57328"/>
        <dbReference type="ChEBI" id="CHEBI:456216"/>
        <dbReference type="EC" id="2.7.1.24"/>
    </reaction>
</comment>
<comment type="subcellular location">
    <subcellularLocation>
        <location evidence="5">Cytoplasm</location>
    </subcellularLocation>
</comment>
<dbReference type="GO" id="GO:0005737">
    <property type="term" value="C:cytoplasm"/>
    <property type="evidence" value="ECO:0007669"/>
    <property type="project" value="UniProtKB-SubCell"/>
</dbReference>
<feature type="binding site" evidence="5">
    <location>
        <begin position="11"/>
        <end position="16"/>
    </location>
    <ligand>
        <name>ATP</name>
        <dbReference type="ChEBI" id="CHEBI:30616"/>
    </ligand>
</feature>
<evidence type="ECO:0000256" key="3">
    <source>
        <dbReference type="ARBA" id="ARBA00022840"/>
    </source>
</evidence>
<comment type="function">
    <text evidence="5">Catalyzes the phosphorylation of the 3'-hydroxyl group of dephosphocoenzyme A to form coenzyme A.</text>
</comment>
<dbReference type="GO" id="GO:0004140">
    <property type="term" value="F:dephospho-CoA kinase activity"/>
    <property type="evidence" value="ECO:0007669"/>
    <property type="project" value="UniProtKB-UniRule"/>
</dbReference>
<dbReference type="Gene3D" id="3.40.50.300">
    <property type="entry name" value="P-loop containing nucleotide triphosphate hydrolases"/>
    <property type="match status" value="1"/>
</dbReference>
<name>A0A4Y8R8E8_9HYPH</name>
<dbReference type="AlphaFoldDB" id="A0A4Y8R8E8"/>
<dbReference type="PANTHER" id="PTHR10695:SF46">
    <property type="entry name" value="BIFUNCTIONAL COENZYME A SYNTHASE-RELATED"/>
    <property type="match status" value="1"/>
</dbReference>
<evidence type="ECO:0000313" key="7">
    <source>
        <dbReference type="EMBL" id="TFF17670.1"/>
    </source>
</evidence>
<dbReference type="PROSITE" id="PS51219">
    <property type="entry name" value="DPCK"/>
    <property type="match status" value="1"/>
</dbReference>